<dbReference type="InterPro" id="IPR020055">
    <property type="entry name" value="Ribosomal_bL25_short"/>
</dbReference>
<dbReference type="InterPro" id="IPR020056">
    <property type="entry name" value="Rbsml_bL25/Gln-tRNA_synth_N"/>
</dbReference>
<dbReference type="InterPro" id="IPR029751">
    <property type="entry name" value="Ribosomal_L25_dom"/>
</dbReference>
<dbReference type="Pfam" id="PF01386">
    <property type="entry name" value="Ribosomal_L25p"/>
    <property type="match status" value="1"/>
</dbReference>
<evidence type="ECO:0000313" key="9">
    <source>
        <dbReference type="EMBL" id="TLF47329.1"/>
    </source>
</evidence>
<evidence type="ECO:0000256" key="4">
    <source>
        <dbReference type="ARBA" id="ARBA00023274"/>
    </source>
</evidence>
<dbReference type="InterPro" id="IPR001021">
    <property type="entry name" value="Ribosomal_bL25_long"/>
</dbReference>
<keyword evidence="10" id="KW-1185">Reference proteome</keyword>
<evidence type="ECO:0000256" key="6">
    <source>
        <dbReference type="SAM" id="MobiDB-lite"/>
    </source>
</evidence>
<dbReference type="InterPro" id="IPR020057">
    <property type="entry name" value="Ribosomal_bL25_b-dom"/>
</dbReference>
<proteinExistence type="inferred from homology"/>
<dbReference type="GO" id="GO:0008097">
    <property type="term" value="F:5S rRNA binding"/>
    <property type="evidence" value="ECO:0007669"/>
    <property type="project" value="InterPro"/>
</dbReference>
<dbReference type="PANTHER" id="PTHR33284:SF1">
    <property type="entry name" value="RIBOSOMAL PROTEIN L25_GLN-TRNA SYNTHETASE, ANTI-CODON-BINDING DOMAIN-CONTAINING PROTEIN"/>
    <property type="match status" value="1"/>
</dbReference>
<evidence type="ECO:0000256" key="1">
    <source>
        <dbReference type="ARBA" id="ARBA00022730"/>
    </source>
</evidence>
<dbReference type="GO" id="GO:0022625">
    <property type="term" value="C:cytosolic large ribosomal subunit"/>
    <property type="evidence" value="ECO:0007669"/>
    <property type="project" value="TreeGrafter"/>
</dbReference>
<dbReference type="Gene3D" id="2.40.240.10">
    <property type="entry name" value="Ribosomal Protein L25, Chain P"/>
    <property type="match status" value="1"/>
</dbReference>
<feature type="domain" description="Large ribosomal subunit protein bL25 L25" evidence="7">
    <location>
        <begin position="6"/>
        <end position="94"/>
    </location>
</feature>
<dbReference type="PANTHER" id="PTHR33284">
    <property type="entry name" value="RIBOSOMAL PROTEIN L25/GLN-TRNA SYNTHETASE, ANTI-CODON-BINDING DOMAIN-CONTAINING PROTEIN"/>
    <property type="match status" value="1"/>
</dbReference>
<dbReference type="InterPro" id="IPR020930">
    <property type="entry name" value="Ribosomal_uL5_bac-type"/>
</dbReference>
<dbReference type="Pfam" id="PF14693">
    <property type="entry name" value="Ribosomal_TL5_C"/>
    <property type="match status" value="1"/>
</dbReference>
<comment type="caution">
    <text evidence="9">The sequence shown here is derived from an EMBL/GenBank/DDBJ whole genome shotgun (WGS) entry which is preliminary data.</text>
</comment>
<dbReference type="HAMAP" id="MF_01336">
    <property type="entry name" value="Ribosomal_bL25"/>
    <property type="match status" value="1"/>
</dbReference>
<dbReference type="GO" id="GO:0006412">
    <property type="term" value="P:translation"/>
    <property type="evidence" value="ECO:0007669"/>
    <property type="project" value="UniProtKB-UniRule"/>
</dbReference>
<dbReference type="NCBIfam" id="TIGR00731">
    <property type="entry name" value="bL25_bact_ctc"/>
    <property type="match status" value="1"/>
</dbReference>
<accession>A0A5R8MF19</accession>
<dbReference type="Proteomes" id="UP000306973">
    <property type="component" value="Unassembled WGS sequence"/>
</dbReference>
<evidence type="ECO:0000256" key="5">
    <source>
        <dbReference type="HAMAP-Rule" id="MF_01334"/>
    </source>
</evidence>
<dbReference type="GO" id="GO:0003735">
    <property type="term" value="F:structural constituent of ribosome"/>
    <property type="evidence" value="ECO:0007669"/>
    <property type="project" value="InterPro"/>
</dbReference>
<evidence type="ECO:0000313" key="10">
    <source>
        <dbReference type="Proteomes" id="UP000306973"/>
    </source>
</evidence>
<evidence type="ECO:0000259" key="7">
    <source>
        <dbReference type="Pfam" id="PF01386"/>
    </source>
</evidence>
<comment type="similarity">
    <text evidence="5">Belongs to the bacterial ribosomal protein bL25 family. CTC subfamily.</text>
</comment>
<evidence type="ECO:0000259" key="8">
    <source>
        <dbReference type="Pfam" id="PF14693"/>
    </source>
</evidence>
<dbReference type="Gene3D" id="2.170.120.20">
    <property type="entry name" value="Ribosomal protein L25, beta domain"/>
    <property type="match status" value="1"/>
</dbReference>
<reference evidence="9 10" key="1">
    <citation type="journal article" date="2007" name="Int. J. Syst. Evol. Microbiol.">
        <title>Halomonas saccharevitans sp. nov., Halomonas arcis sp. nov. and Halomonas subterranea sp. nov., halophilic bacteria isolated from hypersaline environments of China.</title>
        <authorList>
            <person name="Xu X.W."/>
            <person name="Wu Y.H."/>
            <person name="Zhou Z."/>
            <person name="Wang C.S."/>
            <person name="Zhou Y.G."/>
            <person name="Zhang H.B."/>
            <person name="Wang Y."/>
            <person name="Wu M."/>
        </authorList>
    </citation>
    <scope>NUCLEOTIDE SEQUENCE [LARGE SCALE GENOMIC DNA]</scope>
    <source>
        <strain evidence="9 10">TBZ3</strain>
    </source>
</reference>
<dbReference type="EMBL" id="VBUI01000028">
    <property type="protein sequence ID" value="TLF47329.1"/>
    <property type="molecule type" value="Genomic_DNA"/>
</dbReference>
<keyword evidence="3 5" id="KW-0689">Ribosomal protein</keyword>
<dbReference type="InterPro" id="IPR011035">
    <property type="entry name" value="Ribosomal_bL25/Gln-tRNA_synth"/>
</dbReference>
<dbReference type="InterPro" id="IPR037121">
    <property type="entry name" value="Ribosomal_bL25_C"/>
</dbReference>
<keyword evidence="4 5" id="KW-0687">Ribonucleoprotein</keyword>
<evidence type="ECO:0000256" key="2">
    <source>
        <dbReference type="ARBA" id="ARBA00022884"/>
    </source>
</evidence>
<keyword evidence="1 5" id="KW-0699">rRNA-binding</keyword>
<sequence length="218" mass="23403">MSDYTLNASVRNDLGKGASRRLRRANAQVPAIIYGGEQAPQPIAVDKTSFYKALEDEAFFSSIINLQVDGKAQQVVVRDLQRHPFKPLVTHADFLRVDATHELTLNVPLHVIGEDACAAIKDKDGELHQLASEVEISCLPKDLPEYLEVDISAVELGSTLHLSDLTVPAGVTLVALTHGEDHDNAVLSITKAKVRGGAEEEGEEETGGEAAAGEGDTE</sequence>
<dbReference type="HAMAP" id="MF_01334">
    <property type="entry name" value="Ribosomal_bL25_CTC"/>
    <property type="match status" value="1"/>
</dbReference>
<feature type="region of interest" description="Disordered" evidence="6">
    <location>
        <begin position="193"/>
        <end position="218"/>
    </location>
</feature>
<feature type="compositionally biased region" description="Low complexity" evidence="6">
    <location>
        <begin position="208"/>
        <end position="218"/>
    </location>
</feature>
<comment type="function">
    <text evidence="5">This is one of the proteins that binds to the 5S RNA in the ribosome where it forms part of the central protuberance.</text>
</comment>
<gene>
    <name evidence="5" type="primary">rplY</name>
    <name evidence="5" type="synonym">ctc</name>
    <name evidence="9" type="ORF">FEI13_15860</name>
</gene>
<protein>
    <recommendedName>
        <fullName evidence="5">Large ribosomal subunit protein bL25</fullName>
    </recommendedName>
    <alternativeName>
        <fullName evidence="5">General stress protein CTC</fullName>
    </alternativeName>
</protein>
<dbReference type="NCBIfam" id="NF004612">
    <property type="entry name" value="PRK05943.1"/>
    <property type="match status" value="1"/>
</dbReference>
<dbReference type="AlphaFoldDB" id="A0A5R8MF19"/>
<dbReference type="NCBIfam" id="NF004128">
    <property type="entry name" value="PRK05618.1-2"/>
    <property type="match status" value="1"/>
</dbReference>
<dbReference type="OrthoDB" id="9806411at2"/>
<organism evidence="9 10">
    <name type="scientific">Halomonas urmiana</name>
    <dbReference type="NCBI Taxonomy" id="490901"/>
    <lineage>
        <taxon>Bacteria</taxon>
        <taxon>Pseudomonadati</taxon>
        <taxon>Pseudomonadota</taxon>
        <taxon>Gammaproteobacteria</taxon>
        <taxon>Oceanospirillales</taxon>
        <taxon>Halomonadaceae</taxon>
        <taxon>Halomonas</taxon>
    </lineage>
</organism>
<dbReference type="SUPFAM" id="SSF50715">
    <property type="entry name" value="Ribosomal protein L25-like"/>
    <property type="match status" value="1"/>
</dbReference>
<dbReference type="NCBIfam" id="NF004130">
    <property type="entry name" value="PRK05618.1-5"/>
    <property type="match status" value="1"/>
</dbReference>
<evidence type="ECO:0000256" key="3">
    <source>
        <dbReference type="ARBA" id="ARBA00022980"/>
    </source>
</evidence>
<name>A0A5R8MF19_9GAMM</name>
<dbReference type="FunFam" id="2.40.240.10:FF:000002">
    <property type="entry name" value="50S ribosomal protein L25"/>
    <property type="match status" value="1"/>
</dbReference>
<feature type="domain" description="Large ribosomal subunit protein bL25 beta" evidence="8">
    <location>
        <begin position="103"/>
        <end position="192"/>
    </location>
</feature>
<keyword evidence="2 5" id="KW-0694">RNA-binding</keyword>
<dbReference type="RefSeq" id="WP_138182493.1">
    <property type="nucleotide sequence ID" value="NZ_VBUI01000028.1"/>
</dbReference>
<dbReference type="CDD" id="cd00495">
    <property type="entry name" value="Ribosomal_L25_TL5_CTC"/>
    <property type="match status" value="1"/>
</dbReference>
<comment type="subunit">
    <text evidence="5">Part of the 50S ribosomal subunit; part of the 5S rRNA/L5/L18/L25 subcomplex. Contacts the 5S rRNA. Binds to the 5S rRNA independently of L5 and L18.</text>
</comment>